<dbReference type="Pfam" id="PF04020">
    <property type="entry name" value="Phage_holin_4_2"/>
    <property type="match status" value="1"/>
</dbReference>
<reference evidence="2 3" key="1">
    <citation type="submission" date="2024-09" db="EMBL/GenBank/DDBJ databases">
        <authorList>
            <person name="Salinas-Garcia M.A."/>
            <person name="Prieme A."/>
        </authorList>
    </citation>
    <scope>NUCLEOTIDE SEQUENCE [LARGE SCALE GENOMIC DNA]</scope>
    <source>
        <strain evidence="2 3">DSM 21081</strain>
    </source>
</reference>
<accession>A0ABV4UJ70</accession>
<dbReference type="PANTHER" id="PTHR37309:SF1">
    <property type="entry name" value="SLR0284 PROTEIN"/>
    <property type="match status" value="1"/>
</dbReference>
<dbReference type="InterPro" id="IPR007165">
    <property type="entry name" value="Phage_holin_4_2"/>
</dbReference>
<evidence type="ECO:0000313" key="3">
    <source>
        <dbReference type="Proteomes" id="UP001575652"/>
    </source>
</evidence>
<keyword evidence="1" id="KW-0812">Transmembrane</keyword>
<feature type="transmembrane region" description="Helical" evidence="1">
    <location>
        <begin position="68"/>
        <end position="96"/>
    </location>
</feature>
<proteinExistence type="predicted"/>
<evidence type="ECO:0000313" key="2">
    <source>
        <dbReference type="EMBL" id="MFB0833579.1"/>
    </source>
</evidence>
<dbReference type="PANTHER" id="PTHR37309">
    <property type="entry name" value="SLR0284 PROTEIN"/>
    <property type="match status" value="1"/>
</dbReference>
<dbReference type="EMBL" id="JBHDLJ010000002">
    <property type="protein sequence ID" value="MFB0833579.1"/>
    <property type="molecule type" value="Genomic_DNA"/>
</dbReference>
<comment type="caution">
    <text evidence="2">The sequence shown here is derived from an EMBL/GenBank/DDBJ whole genome shotgun (WGS) entry which is preliminary data.</text>
</comment>
<dbReference type="RefSeq" id="WP_373970746.1">
    <property type="nucleotide sequence ID" value="NZ_JBHDLJ010000002.1"/>
</dbReference>
<name>A0ABV4UJ70_9MICC</name>
<protein>
    <submittedName>
        <fullName evidence="2">Phage holin family protein</fullName>
    </submittedName>
</protein>
<dbReference type="Proteomes" id="UP001575652">
    <property type="component" value="Unassembled WGS sequence"/>
</dbReference>
<sequence>MFPFLIRVLVNALALAAAAWIVPGITVSSQAAARATGNDTIGVIVAYLAVGLIFGLVNAFVRPIVSLLSLPITCITLGLFAIVVNAGMLMLTSWISSYTPVEFHVDTFFWDAIFGTIIISIVSAVMGWLLPGPE</sequence>
<organism evidence="2 3">
    <name type="scientific">Arthrobacter halodurans</name>
    <dbReference type="NCBI Taxonomy" id="516699"/>
    <lineage>
        <taxon>Bacteria</taxon>
        <taxon>Bacillati</taxon>
        <taxon>Actinomycetota</taxon>
        <taxon>Actinomycetes</taxon>
        <taxon>Micrococcales</taxon>
        <taxon>Micrococcaceae</taxon>
        <taxon>Arthrobacter</taxon>
    </lineage>
</organism>
<feature type="transmembrane region" description="Helical" evidence="1">
    <location>
        <begin position="41"/>
        <end position="61"/>
    </location>
</feature>
<feature type="transmembrane region" description="Helical" evidence="1">
    <location>
        <begin position="108"/>
        <end position="130"/>
    </location>
</feature>
<evidence type="ECO:0000256" key="1">
    <source>
        <dbReference type="SAM" id="Phobius"/>
    </source>
</evidence>
<keyword evidence="1" id="KW-0472">Membrane</keyword>
<keyword evidence="1" id="KW-1133">Transmembrane helix</keyword>
<gene>
    <name evidence="2" type="ORF">ACETWP_03180</name>
</gene>
<keyword evidence="3" id="KW-1185">Reference proteome</keyword>